<feature type="compositionally biased region" description="Low complexity" evidence="1">
    <location>
        <begin position="17"/>
        <end position="26"/>
    </location>
</feature>
<feature type="compositionally biased region" description="Polar residues" evidence="1">
    <location>
        <begin position="35"/>
        <end position="44"/>
    </location>
</feature>
<comment type="caution">
    <text evidence="2">The sequence shown here is derived from an EMBL/GenBank/DDBJ whole genome shotgun (WGS) entry which is preliminary data.</text>
</comment>
<evidence type="ECO:0000313" key="3">
    <source>
        <dbReference type="Proteomes" id="UP001527925"/>
    </source>
</evidence>
<feature type="compositionally biased region" description="Low complexity" evidence="1">
    <location>
        <begin position="161"/>
        <end position="182"/>
    </location>
</feature>
<keyword evidence="3" id="KW-1185">Reference proteome</keyword>
<feature type="region of interest" description="Disordered" evidence="1">
    <location>
        <begin position="1"/>
        <end position="116"/>
    </location>
</feature>
<protein>
    <submittedName>
        <fullName evidence="2">Uncharacterized protein</fullName>
    </submittedName>
</protein>
<dbReference type="Proteomes" id="UP001527925">
    <property type="component" value="Unassembled WGS sequence"/>
</dbReference>
<sequence length="939" mass="98575">MQAPDPFGGDADPAILRGSDGVSSSGSDRDPDNAGATQALSHSQAEAALHAQGTPLLSRGGVVPSGSRRQSLADQRSTKRTGSSTFLTAKTESDSDDDNGVDLLHDGEMPSGYRSEVSTAETVVAAGTPGAGTAYQFTRRFRYVAPSHGRESVRSAGRRAGGASAPDGAGDAADAGYEAPGETMRKISVAPSARPESAGGERDADDMFEHPLARIVAGATQGMLETLATSHRMAPTFTEIDFADLLDRVLQRLSLIPRPDQGSGSTSHAQAPAPASPEPVGGRSASAPDAPTSTPAVHADSVASNPGNEGQGHKISHETIVQGLEIKIKIQNQIISEFGRRFDKLQKHNTELIEHNRSLVRERDVAAQTRTDLFRLLQEANARLQAAESSSGADTDANDGCQASIQSEAAVDGDAANQSNANSKPASGTLLRKGRAQGKQTVQFVEREYFDQEAIISAALADLHAQMQESRTQKSSDESRKSATTEAGVDRVAAGAAPNEPEITPCGEFIMPQFYDRIDKEIAKCTADLLSIKKHYDPPTAVGIGLKHKADSEDLLKTNPYSSVCRGKPAKAETTVFHPKRLEQLVRKATDHVNALTGMMTRQTNDLLEAKTPEKYVQILHQQLNDITASLFECIDALAEEQNHARRWRAQCGVMAKRLNNIRVLFDQERIIRSKFYAKRQLCANALLQSAMAPRQSASQWAWMHDEAFLKMQMLYNAASAGAAGVQGAGGAGIPAAGGSGPALFDRDVLSRIAAAAASAAAAAAAATGVHDQMDAGARLSTAASLGPGSHFGTVPGGAFGTSAPGTAVALHAASPHFGHGSAGISRLGTGVHPDHIDGGAIGGITPLGTASGTFDVLAGAVDERSLPPLPRRVSTRETRQLPEKIEIFIPSLRGSFGVSRGTAGPHKAGSMNAGTMLASAAMPKSGGFQKRLESLRLI</sequence>
<feature type="region of interest" description="Disordered" evidence="1">
    <location>
        <begin position="467"/>
        <end position="488"/>
    </location>
</feature>
<feature type="compositionally biased region" description="Polar residues" evidence="1">
    <location>
        <begin position="416"/>
        <end position="426"/>
    </location>
</feature>
<evidence type="ECO:0000313" key="2">
    <source>
        <dbReference type="EMBL" id="KAL2914079.1"/>
    </source>
</evidence>
<feature type="compositionally biased region" description="Low complexity" evidence="1">
    <location>
        <begin position="284"/>
        <end position="296"/>
    </location>
</feature>
<feature type="region of interest" description="Disordered" evidence="1">
    <location>
        <begin position="147"/>
        <end position="207"/>
    </location>
</feature>
<feature type="region of interest" description="Disordered" evidence="1">
    <location>
        <begin position="410"/>
        <end position="435"/>
    </location>
</feature>
<reference evidence="2 3" key="1">
    <citation type="submission" date="2023-09" db="EMBL/GenBank/DDBJ databases">
        <title>Pangenome analysis of Batrachochytrium dendrobatidis and related Chytrids.</title>
        <authorList>
            <person name="Yacoub M.N."/>
            <person name="Stajich J.E."/>
            <person name="James T.Y."/>
        </authorList>
    </citation>
    <scope>NUCLEOTIDE SEQUENCE [LARGE SCALE GENOMIC DNA]</scope>
    <source>
        <strain evidence="2 3">JEL0888</strain>
    </source>
</reference>
<dbReference type="EMBL" id="JADGIZ020000037">
    <property type="protein sequence ID" value="KAL2914079.1"/>
    <property type="molecule type" value="Genomic_DNA"/>
</dbReference>
<gene>
    <name evidence="2" type="ORF">HK105_206337</name>
</gene>
<name>A0ABR4N3M5_9FUNG</name>
<accession>A0ABR4N3M5</accession>
<proteinExistence type="predicted"/>
<feature type="compositionally biased region" description="Basic and acidic residues" evidence="1">
    <location>
        <begin position="471"/>
        <end position="483"/>
    </location>
</feature>
<feature type="region of interest" description="Disordered" evidence="1">
    <location>
        <begin position="257"/>
        <end position="313"/>
    </location>
</feature>
<organism evidence="2 3">
    <name type="scientific">Polyrhizophydium stewartii</name>
    <dbReference type="NCBI Taxonomy" id="2732419"/>
    <lineage>
        <taxon>Eukaryota</taxon>
        <taxon>Fungi</taxon>
        <taxon>Fungi incertae sedis</taxon>
        <taxon>Chytridiomycota</taxon>
        <taxon>Chytridiomycota incertae sedis</taxon>
        <taxon>Chytridiomycetes</taxon>
        <taxon>Rhizophydiales</taxon>
        <taxon>Rhizophydiales incertae sedis</taxon>
        <taxon>Polyrhizophydium</taxon>
    </lineage>
</organism>
<feature type="compositionally biased region" description="Polar residues" evidence="1">
    <location>
        <begin position="67"/>
        <end position="90"/>
    </location>
</feature>
<evidence type="ECO:0000256" key="1">
    <source>
        <dbReference type="SAM" id="MobiDB-lite"/>
    </source>
</evidence>